<name>A0A1Y1YDK3_9FUNG</name>
<evidence type="ECO:0000313" key="3">
    <source>
        <dbReference type="Proteomes" id="UP000193920"/>
    </source>
</evidence>
<keyword evidence="1" id="KW-1133">Transmembrane helix</keyword>
<keyword evidence="1" id="KW-0812">Transmembrane</keyword>
<dbReference type="Proteomes" id="UP000193920">
    <property type="component" value="Unassembled WGS sequence"/>
</dbReference>
<dbReference type="EMBL" id="MCOG01000641">
    <property type="protein sequence ID" value="ORX95806.1"/>
    <property type="molecule type" value="Genomic_DNA"/>
</dbReference>
<dbReference type="AlphaFoldDB" id="A0A1Y1YDK3"/>
<gene>
    <name evidence="2" type="ORF">LY90DRAFT_247308</name>
</gene>
<proteinExistence type="predicted"/>
<feature type="transmembrane region" description="Helical" evidence="1">
    <location>
        <begin position="143"/>
        <end position="166"/>
    </location>
</feature>
<reference evidence="2 3" key="1">
    <citation type="submission" date="2016-08" db="EMBL/GenBank/DDBJ databases">
        <title>A Parts List for Fungal Cellulosomes Revealed by Comparative Genomics.</title>
        <authorList>
            <consortium name="DOE Joint Genome Institute"/>
            <person name="Haitjema C.H."/>
            <person name="Gilmore S.P."/>
            <person name="Henske J.K."/>
            <person name="Solomon K.V."/>
            <person name="De Groot R."/>
            <person name="Kuo A."/>
            <person name="Mondo S.J."/>
            <person name="Salamov A.A."/>
            <person name="Labutti K."/>
            <person name="Zhao Z."/>
            <person name="Chiniquy J."/>
            <person name="Barry K."/>
            <person name="Brewer H.M."/>
            <person name="Purvine S.O."/>
            <person name="Wright A.T."/>
            <person name="Boxma B."/>
            <person name="Van Alen T."/>
            <person name="Hackstein J.H."/>
            <person name="Baker S.E."/>
            <person name="Grigoriev I.V."/>
            <person name="O'Malley M.A."/>
        </authorList>
    </citation>
    <scope>NUCLEOTIDE SEQUENCE [LARGE SCALE GENOMIC DNA]</scope>
    <source>
        <strain evidence="2 3">G1</strain>
    </source>
</reference>
<keyword evidence="3" id="KW-1185">Reference proteome</keyword>
<comment type="caution">
    <text evidence="2">The sequence shown here is derived from an EMBL/GenBank/DDBJ whole genome shotgun (WGS) entry which is preliminary data.</text>
</comment>
<organism evidence="2 3">
    <name type="scientific">Neocallimastix californiae</name>
    <dbReference type="NCBI Taxonomy" id="1754190"/>
    <lineage>
        <taxon>Eukaryota</taxon>
        <taxon>Fungi</taxon>
        <taxon>Fungi incertae sedis</taxon>
        <taxon>Chytridiomycota</taxon>
        <taxon>Chytridiomycota incertae sedis</taxon>
        <taxon>Neocallimastigomycetes</taxon>
        <taxon>Neocallimastigales</taxon>
        <taxon>Neocallimastigaceae</taxon>
        <taxon>Neocallimastix</taxon>
    </lineage>
</organism>
<sequence>MQYKPGYNYIKIPDVNGNEIEYIIDMCSRSDIESNNCVTVRYCNKDSECLYNECFIRPDLSKQYGHATGICTFTNNTEISHCDVIYSPTRWFKSYSGYMYCGKGYEISCKTNLECSSQSCSNGKFSWQYVNGPQEGEGLTYGVVYLGIIVIIGIIISCVCCCCIAFKNRKRNKMQYLE</sequence>
<protein>
    <submittedName>
        <fullName evidence="2">Uncharacterized protein</fullName>
    </submittedName>
</protein>
<evidence type="ECO:0000256" key="1">
    <source>
        <dbReference type="SAM" id="Phobius"/>
    </source>
</evidence>
<dbReference type="OrthoDB" id="2140513at2759"/>
<keyword evidence="1" id="KW-0472">Membrane</keyword>
<accession>A0A1Y1YDK3</accession>
<evidence type="ECO:0000313" key="2">
    <source>
        <dbReference type="EMBL" id="ORX95806.1"/>
    </source>
</evidence>